<sequence>MTAKTDTKKLKTIAQGTNDNGSKEERFDLIAELGGGYFSTPQGLAFYFGNNAPPIEIESPQFEGLMSEIKYNRLGRPANGEEILAVRRLTRYYASKNVREVGVRVARMDDAIIYDPVCEDGKIFKINSDGIVLTALEKPATVRFVGMLHAEVMDGIREDYLSLIDTWRMDDNTKLLSIGLDFSRFIPGIPHAIEVVTGDHGAGKTSYTVAKRELIDPNGAPTQALKFDERDISISALHQGILAFDNVNTTMPDYISDVICRISTGQGFRTRELYSNTSEVILKLKKPILMNGINIPGYKPDFLDRSVPILLRPIFGEGRLSESEIKQRVENLLPSARGYLLSVVPKAIQLYPEVEKELMGKLPRMADFVIWAECGLRAMGFPSGAFFNAYQQVKKRETEDLAKENTLIIAIQELMSDREEWRGTSSELLDNLNPYITENKRRFDSKLLPKDPKRLGRLIKEHELVLRELGYEVATLTDGNRTKVIRRIGSVDKVNVSDVRTEPDITKYGLPGADINKNTTLEKISNVSEVGLVKIGFQSKSDNTDIRNMYEAYEEDGKKSGEHAPDIVNSAFTSEDSDQMSFTKEQGDESVRIVLQQGVHLNAADTGVSIYGDKFNIAVIGAYYRQNTETVNRIMEDLGFKKGNTGSLLNVFFSRTLKGGD</sequence>
<proteinExistence type="predicted"/>
<evidence type="ECO:0000313" key="1">
    <source>
        <dbReference type="EMBL" id="SIM49298.1"/>
    </source>
</evidence>
<evidence type="ECO:0000313" key="2">
    <source>
        <dbReference type="Proteomes" id="UP000195607"/>
    </source>
</evidence>
<reference evidence="1 2" key="1">
    <citation type="submission" date="2016-04" db="EMBL/GenBank/DDBJ databases">
        <authorList>
            <person name="Evans L.H."/>
            <person name="Alamgir A."/>
            <person name="Owens N."/>
            <person name="Weber N.D."/>
            <person name="Virtaneva K."/>
            <person name="Barbian K."/>
            <person name="Babar A."/>
            <person name="Rosenke K."/>
        </authorList>
    </citation>
    <scope>NUCLEOTIDE SEQUENCE [LARGE SCALE GENOMIC DNA]</scope>
    <source>
        <strain evidence="2">S5(T) (JCM 30642 \VKM B-2941)</strain>
    </source>
</reference>
<protein>
    <submittedName>
        <fullName evidence="1">DNA replicase/transposase subunit B</fullName>
    </submittedName>
</protein>
<gene>
    <name evidence="1" type="ORF">CSP5_0615</name>
</gene>
<dbReference type="Proteomes" id="UP000195607">
    <property type="component" value="Chromosome I"/>
</dbReference>
<dbReference type="EMBL" id="LT671858">
    <property type="protein sequence ID" value="SIM49298.1"/>
    <property type="molecule type" value="Genomic_DNA"/>
</dbReference>
<accession>A0A1N5TMW8</accession>
<organism evidence="1 2">
    <name type="scientific">Cuniculiplasma divulgatum</name>
    <dbReference type="NCBI Taxonomy" id="1673428"/>
    <lineage>
        <taxon>Archaea</taxon>
        <taxon>Methanobacteriati</taxon>
        <taxon>Thermoplasmatota</taxon>
        <taxon>Thermoplasmata</taxon>
        <taxon>Thermoplasmatales</taxon>
        <taxon>Cuniculiplasmataceae</taxon>
        <taxon>Cuniculiplasma</taxon>
    </lineage>
</organism>
<dbReference type="AlphaFoldDB" id="A0A1N5TMW8"/>
<name>A0A1N5TMW8_9ARCH</name>